<feature type="region of interest" description="Disordered" evidence="1">
    <location>
        <begin position="39"/>
        <end position="62"/>
    </location>
</feature>
<evidence type="ECO:0000256" key="1">
    <source>
        <dbReference type="SAM" id="MobiDB-lite"/>
    </source>
</evidence>
<accession>A0A1F5YI10</accession>
<dbReference type="AlphaFoldDB" id="A0A1F5YI10"/>
<dbReference type="EMBL" id="MFJB01000047">
    <property type="protein sequence ID" value="OGF99837.1"/>
    <property type="molecule type" value="Genomic_DNA"/>
</dbReference>
<feature type="compositionally biased region" description="Basic and acidic residues" evidence="1">
    <location>
        <begin position="39"/>
        <end position="53"/>
    </location>
</feature>
<evidence type="ECO:0000313" key="3">
    <source>
        <dbReference type="Proteomes" id="UP000177396"/>
    </source>
</evidence>
<organism evidence="2 3">
    <name type="scientific">Candidatus Gottesmanbacteria bacterium RBG_16_38_7b</name>
    <dbReference type="NCBI Taxonomy" id="1798372"/>
    <lineage>
        <taxon>Bacteria</taxon>
        <taxon>Candidatus Gottesmaniibacteriota</taxon>
    </lineage>
</organism>
<dbReference type="Proteomes" id="UP000177396">
    <property type="component" value="Unassembled WGS sequence"/>
</dbReference>
<protein>
    <submittedName>
        <fullName evidence="2">Uncharacterized protein</fullName>
    </submittedName>
</protein>
<sequence length="62" mass="6937">MNGLLTCPYCPQEKTEYFTADKVPTKKCSFRSASECEEAKKQAEGKSEEERKTLLSGCPNTN</sequence>
<name>A0A1F5YI10_9BACT</name>
<evidence type="ECO:0000313" key="2">
    <source>
        <dbReference type="EMBL" id="OGF99837.1"/>
    </source>
</evidence>
<gene>
    <name evidence="2" type="ORF">A2153_06135</name>
</gene>
<reference evidence="2 3" key="1">
    <citation type="journal article" date="2016" name="Nat. Commun.">
        <title>Thousands of microbial genomes shed light on interconnected biogeochemical processes in an aquifer system.</title>
        <authorList>
            <person name="Anantharaman K."/>
            <person name="Brown C.T."/>
            <person name="Hug L.A."/>
            <person name="Sharon I."/>
            <person name="Castelle C.J."/>
            <person name="Probst A.J."/>
            <person name="Thomas B.C."/>
            <person name="Singh A."/>
            <person name="Wilkins M.J."/>
            <person name="Karaoz U."/>
            <person name="Brodie E.L."/>
            <person name="Williams K.H."/>
            <person name="Hubbard S.S."/>
            <person name="Banfield J.F."/>
        </authorList>
    </citation>
    <scope>NUCLEOTIDE SEQUENCE [LARGE SCALE GENOMIC DNA]</scope>
</reference>
<comment type="caution">
    <text evidence="2">The sequence shown here is derived from an EMBL/GenBank/DDBJ whole genome shotgun (WGS) entry which is preliminary data.</text>
</comment>
<proteinExistence type="predicted"/>